<dbReference type="Pfam" id="PF00155">
    <property type="entry name" value="Aminotran_1_2"/>
    <property type="match status" value="1"/>
</dbReference>
<dbReference type="CDD" id="cd07377">
    <property type="entry name" value="WHTH_GntR"/>
    <property type="match status" value="1"/>
</dbReference>
<name>A0ABW7N750_9BACT</name>
<protein>
    <submittedName>
        <fullName evidence="7">PLP-dependent aminotransferase family protein</fullName>
    </submittedName>
</protein>
<dbReference type="InterPro" id="IPR000524">
    <property type="entry name" value="Tscrpt_reg_HTH_GntR"/>
</dbReference>
<dbReference type="Gene3D" id="1.10.10.10">
    <property type="entry name" value="Winged helix-like DNA-binding domain superfamily/Winged helix DNA-binding domain"/>
    <property type="match status" value="1"/>
</dbReference>
<dbReference type="InterPro" id="IPR015421">
    <property type="entry name" value="PyrdxlP-dep_Trfase_major"/>
</dbReference>
<comment type="caution">
    <text evidence="7">The sequence shown here is derived from an EMBL/GenBank/DDBJ whole genome shotgun (WGS) entry which is preliminary data.</text>
</comment>
<evidence type="ECO:0000256" key="2">
    <source>
        <dbReference type="ARBA" id="ARBA00022898"/>
    </source>
</evidence>
<evidence type="ECO:0000259" key="6">
    <source>
        <dbReference type="PROSITE" id="PS50949"/>
    </source>
</evidence>
<organism evidence="7 8">
    <name type="scientific">Marinoscillum luteum</name>
    <dbReference type="NCBI Taxonomy" id="861051"/>
    <lineage>
        <taxon>Bacteria</taxon>
        <taxon>Pseudomonadati</taxon>
        <taxon>Bacteroidota</taxon>
        <taxon>Cytophagia</taxon>
        <taxon>Cytophagales</taxon>
        <taxon>Reichenbachiellaceae</taxon>
        <taxon>Marinoscillum</taxon>
    </lineage>
</organism>
<evidence type="ECO:0000256" key="3">
    <source>
        <dbReference type="ARBA" id="ARBA00023015"/>
    </source>
</evidence>
<dbReference type="Gene3D" id="3.40.640.10">
    <property type="entry name" value="Type I PLP-dependent aspartate aminotransferase-like (Major domain)"/>
    <property type="match status" value="1"/>
</dbReference>
<dbReference type="SUPFAM" id="SSF46785">
    <property type="entry name" value="Winged helix' DNA-binding domain"/>
    <property type="match status" value="1"/>
</dbReference>
<comment type="similarity">
    <text evidence="1">In the C-terminal section; belongs to the class-I pyridoxal-phosphate-dependent aminotransferase family.</text>
</comment>
<dbReference type="InterPro" id="IPR015424">
    <property type="entry name" value="PyrdxlP-dep_Trfase"/>
</dbReference>
<dbReference type="Proteomes" id="UP001610063">
    <property type="component" value="Unassembled WGS sequence"/>
</dbReference>
<keyword evidence="7" id="KW-0032">Aminotransferase</keyword>
<keyword evidence="2" id="KW-0663">Pyridoxal phosphate</keyword>
<dbReference type="GO" id="GO:0008483">
    <property type="term" value="F:transaminase activity"/>
    <property type="evidence" value="ECO:0007669"/>
    <property type="project" value="UniProtKB-KW"/>
</dbReference>
<proteinExistence type="inferred from homology"/>
<dbReference type="CDD" id="cd00609">
    <property type="entry name" value="AAT_like"/>
    <property type="match status" value="1"/>
</dbReference>
<evidence type="ECO:0000256" key="4">
    <source>
        <dbReference type="ARBA" id="ARBA00023125"/>
    </source>
</evidence>
<keyword evidence="4" id="KW-0238">DNA-binding</keyword>
<dbReference type="InterPro" id="IPR051446">
    <property type="entry name" value="HTH_trans_reg/aminotransferase"/>
</dbReference>
<dbReference type="SUPFAM" id="SSF53383">
    <property type="entry name" value="PLP-dependent transferases"/>
    <property type="match status" value="1"/>
</dbReference>
<sequence length="473" mass="53044">MQENRFKYEAIADNIRDAIRLGSLRTGDRLQSIRQTSRELGVSNASVFKAYYHLESEGLIECRPKSGYYVRYHLQDSQPPSCQLLNEDACEVSNQALIQEFLATKLAHPDHLDLSTAVPSTELLPIAGLKKSIQKSYLNDPRAATAYENTTGHSGLKRSICQFGLNWGSVIAENEVVITNGCMEAIALSLSILTEPGDTIALESPVYYGLLQLIQHLKLKIVEIPADPTTGISLDDLEQVIHHQDLKAILVIPNFNNPTGSLVPDENKQRLVAMATEHQIPIIEDDIYGELYFSEPRPKNCKSFDEDGWVIYCSSFSKTLVPGFRVGWCIPGRFHEEFVQRKYVTNISTSSISQAVIAHFLTHGRYDFYLKKLRSALKTQHLQYKRAIFDYFPGKIASSNPQGGFVLWLELPKNKNALKLYQAGVKASIVIAPGQMFFARADYKNYFRISFGKPFDEAVDQALKKLGSLAATL</sequence>
<gene>
    <name evidence="7" type="ORF">ACHKAR_08345</name>
</gene>
<evidence type="ECO:0000313" key="8">
    <source>
        <dbReference type="Proteomes" id="UP001610063"/>
    </source>
</evidence>
<dbReference type="PANTHER" id="PTHR46577">
    <property type="entry name" value="HTH-TYPE TRANSCRIPTIONAL REGULATORY PROTEIN GABR"/>
    <property type="match status" value="1"/>
</dbReference>
<dbReference type="InterPro" id="IPR036388">
    <property type="entry name" value="WH-like_DNA-bd_sf"/>
</dbReference>
<dbReference type="SMART" id="SM00345">
    <property type="entry name" value="HTH_GNTR"/>
    <property type="match status" value="1"/>
</dbReference>
<reference evidence="7 8" key="1">
    <citation type="journal article" date="2013" name="Int. J. Syst. Evol. Microbiol.">
        <title>Marinoscillum luteum sp. nov., isolated from marine sediment.</title>
        <authorList>
            <person name="Cha I.T."/>
            <person name="Park S.J."/>
            <person name="Kim S.J."/>
            <person name="Kim J.G."/>
            <person name="Jung M.Y."/>
            <person name="Shin K.S."/>
            <person name="Kwon K.K."/>
            <person name="Yang S.H."/>
            <person name="Seo Y.S."/>
            <person name="Rhee S.K."/>
        </authorList>
    </citation>
    <scope>NUCLEOTIDE SEQUENCE [LARGE SCALE GENOMIC DNA]</scope>
    <source>
        <strain evidence="7 8">KCTC 23939</strain>
    </source>
</reference>
<evidence type="ECO:0000313" key="7">
    <source>
        <dbReference type="EMBL" id="MFH6983443.1"/>
    </source>
</evidence>
<evidence type="ECO:0000256" key="5">
    <source>
        <dbReference type="ARBA" id="ARBA00023163"/>
    </source>
</evidence>
<dbReference type="EMBL" id="JBIPKE010000015">
    <property type="protein sequence ID" value="MFH6983443.1"/>
    <property type="molecule type" value="Genomic_DNA"/>
</dbReference>
<keyword evidence="5" id="KW-0804">Transcription</keyword>
<dbReference type="PANTHER" id="PTHR46577:SF2">
    <property type="entry name" value="TRANSCRIPTIONAL REGULATORY PROTEIN"/>
    <property type="match status" value="1"/>
</dbReference>
<dbReference type="RefSeq" id="WP_395417006.1">
    <property type="nucleotide sequence ID" value="NZ_JBIPKE010000015.1"/>
</dbReference>
<dbReference type="PROSITE" id="PS50949">
    <property type="entry name" value="HTH_GNTR"/>
    <property type="match status" value="1"/>
</dbReference>
<feature type="domain" description="HTH gntR-type" evidence="6">
    <location>
        <begin position="5"/>
        <end position="73"/>
    </location>
</feature>
<keyword evidence="7" id="KW-0808">Transferase</keyword>
<dbReference type="Gene3D" id="3.90.1150.10">
    <property type="entry name" value="Aspartate Aminotransferase, domain 1"/>
    <property type="match status" value="1"/>
</dbReference>
<accession>A0ABW7N750</accession>
<dbReference type="InterPro" id="IPR036390">
    <property type="entry name" value="WH_DNA-bd_sf"/>
</dbReference>
<keyword evidence="3" id="KW-0805">Transcription regulation</keyword>
<evidence type="ECO:0000256" key="1">
    <source>
        <dbReference type="ARBA" id="ARBA00005384"/>
    </source>
</evidence>
<dbReference type="Pfam" id="PF00392">
    <property type="entry name" value="GntR"/>
    <property type="match status" value="1"/>
</dbReference>
<dbReference type="InterPro" id="IPR015422">
    <property type="entry name" value="PyrdxlP-dep_Trfase_small"/>
</dbReference>
<keyword evidence="8" id="KW-1185">Reference proteome</keyword>
<dbReference type="InterPro" id="IPR004839">
    <property type="entry name" value="Aminotransferase_I/II_large"/>
</dbReference>